<keyword evidence="3" id="KW-1185">Reference proteome</keyword>
<dbReference type="EMBL" id="JBHUMO010000072">
    <property type="protein sequence ID" value="MFD2729942.1"/>
    <property type="molecule type" value="Genomic_DNA"/>
</dbReference>
<dbReference type="Gene3D" id="3.20.20.70">
    <property type="entry name" value="Aldolase class I"/>
    <property type="match status" value="1"/>
</dbReference>
<keyword evidence="1" id="KW-0805">Transcription regulation</keyword>
<keyword evidence="1" id="KW-0319">Glycerol metabolism</keyword>
<reference evidence="3" key="1">
    <citation type="journal article" date="2019" name="Int. J. Syst. Evol. Microbiol.">
        <title>The Global Catalogue of Microorganisms (GCM) 10K type strain sequencing project: providing services to taxonomists for standard genome sequencing and annotation.</title>
        <authorList>
            <consortium name="The Broad Institute Genomics Platform"/>
            <consortium name="The Broad Institute Genome Sequencing Center for Infectious Disease"/>
            <person name="Wu L."/>
            <person name="Ma J."/>
        </authorList>
    </citation>
    <scope>NUCLEOTIDE SEQUENCE [LARGE SCALE GENOMIC DNA]</scope>
    <source>
        <strain evidence="3">TISTR 932</strain>
    </source>
</reference>
<dbReference type="InterPro" id="IPR013785">
    <property type="entry name" value="Aldolase_TIM"/>
</dbReference>
<dbReference type="SUPFAM" id="SSF110391">
    <property type="entry name" value="GlpP-like"/>
    <property type="match status" value="1"/>
</dbReference>
<comment type="function">
    <text evidence="1">Regulates expression of the glpD operon. In the presence of glycerol 3-phosphate (G3P) causes antitermination of transcription of glpD at the inverted repeat of the leader region to enhance its transcription. Binds and stabilizes glpD leader mRNA.</text>
</comment>
<evidence type="ECO:0000313" key="2">
    <source>
        <dbReference type="EMBL" id="MFD2729942.1"/>
    </source>
</evidence>
<proteinExistence type="predicted"/>
<gene>
    <name evidence="2" type="ORF">ACFSR0_11215</name>
</gene>
<dbReference type="PANTHER" id="PTHR35787">
    <property type="entry name" value="GLYCEROL UPTAKE OPERON ANTITERMINATOR REGULATORY PROTEIN"/>
    <property type="match status" value="1"/>
</dbReference>
<dbReference type="PIRSF" id="PIRSF016897">
    <property type="entry name" value="GlpP"/>
    <property type="match status" value="1"/>
</dbReference>
<evidence type="ECO:0000313" key="3">
    <source>
        <dbReference type="Proteomes" id="UP001597427"/>
    </source>
</evidence>
<dbReference type="RefSeq" id="WP_379982757.1">
    <property type="nucleotide sequence ID" value="NZ_JBHUMO010000072.1"/>
</dbReference>
<evidence type="ECO:0000256" key="1">
    <source>
        <dbReference type="PIRNR" id="PIRNR016897"/>
    </source>
</evidence>
<keyword evidence="1" id="KW-0804">Transcription</keyword>
<organism evidence="2 3">
    <name type="scientific">Enterococcus camelliae</name>
    <dbReference type="NCBI Taxonomy" id="453959"/>
    <lineage>
        <taxon>Bacteria</taxon>
        <taxon>Bacillati</taxon>
        <taxon>Bacillota</taxon>
        <taxon>Bacilli</taxon>
        <taxon>Lactobacillales</taxon>
        <taxon>Enterococcaceae</taxon>
        <taxon>Enterococcus</taxon>
    </lineage>
</organism>
<dbReference type="Proteomes" id="UP001597427">
    <property type="component" value="Unassembled WGS sequence"/>
</dbReference>
<comment type="caution">
    <text evidence="2">The sequence shown here is derived from an EMBL/GenBank/DDBJ whole genome shotgun (WGS) entry which is preliminary data.</text>
</comment>
<name>A0ABW5TLB8_9ENTE</name>
<accession>A0ABW5TLB8</accession>
<dbReference type="InterPro" id="IPR006699">
    <property type="entry name" value="GlpP"/>
</dbReference>
<keyword evidence="1" id="KW-0694">RNA-binding</keyword>
<dbReference type="Pfam" id="PF04309">
    <property type="entry name" value="G3P_antiterm"/>
    <property type="match status" value="1"/>
</dbReference>
<dbReference type="PANTHER" id="PTHR35787:SF1">
    <property type="entry name" value="GLYCEROL UPTAKE OPERON ANTITERMINATOR REGULATORY PROTEIN"/>
    <property type="match status" value="1"/>
</dbReference>
<sequence length="181" mass="19874">MITNISMISITNIKSLKKALTIRSVNVILLANCHIGNLDMLVNECHKSEKKVAVNLELIGGFTADQIGIKLLKDKFNIDYVISNSPSRLSWAQKAGLATIQLLTLIDSRSIDSAKKIIVSSPASLFEVRPAAYAMQFIKEFKEIRQDAEFLIGGFVCSNELLKDALKAGFIGATSSDLTIW</sequence>
<protein>
    <recommendedName>
        <fullName evidence="1">Glycerol uptake operon antiterminator regulatory protein</fullName>
    </recommendedName>
</protein>